<evidence type="ECO:0000313" key="3">
    <source>
        <dbReference type="EMBL" id="GGD41731.1"/>
    </source>
</evidence>
<dbReference type="Proteomes" id="UP000633205">
    <property type="component" value="Unassembled WGS sequence"/>
</dbReference>
<dbReference type="AlphaFoldDB" id="A0A916YEK7"/>
<protein>
    <submittedName>
        <fullName evidence="3">Uncharacterized protein</fullName>
    </submittedName>
</protein>
<reference evidence="3" key="2">
    <citation type="submission" date="2020-09" db="EMBL/GenBank/DDBJ databases">
        <authorList>
            <person name="Sun Q."/>
            <person name="Zhou Y."/>
        </authorList>
    </citation>
    <scope>NUCLEOTIDE SEQUENCE</scope>
    <source>
        <strain evidence="3">CGMCC 1.15152</strain>
    </source>
</reference>
<feature type="compositionally biased region" description="Basic residues" evidence="1">
    <location>
        <begin position="1"/>
        <end position="11"/>
    </location>
</feature>
<proteinExistence type="predicted"/>
<keyword evidence="4" id="KW-1185">Reference proteome</keyword>
<feature type="transmembrane region" description="Helical" evidence="2">
    <location>
        <begin position="82"/>
        <end position="111"/>
    </location>
</feature>
<sequence length="154" mass="16097">MSQRPHGHPHHPGNSAQQPNLTPPALHPQGQAPTASIGLGITAVVWAGLGLVGHTIMTLYLALGAAMTHTLDGVFGNDPNGVFNFVVLLIALIGQLLGLALSVVALLFGIGAKRKRMRRSTTALVLGIVATATFLLIGLIQLPLVSLFFDIMSL</sequence>
<keyword evidence="2" id="KW-0812">Transmembrane</keyword>
<dbReference type="RefSeq" id="WP_188712386.1">
    <property type="nucleotide sequence ID" value="NZ_BMHO01000001.1"/>
</dbReference>
<feature type="region of interest" description="Disordered" evidence="1">
    <location>
        <begin position="1"/>
        <end position="30"/>
    </location>
</feature>
<gene>
    <name evidence="3" type="ORF">GCM10010915_23350</name>
</gene>
<reference evidence="3" key="1">
    <citation type="journal article" date="2014" name="Int. J. Syst. Evol. Microbiol.">
        <title>Complete genome sequence of Corynebacterium casei LMG S-19264T (=DSM 44701T), isolated from a smear-ripened cheese.</title>
        <authorList>
            <consortium name="US DOE Joint Genome Institute (JGI-PGF)"/>
            <person name="Walter F."/>
            <person name="Albersmeier A."/>
            <person name="Kalinowski J."/>
            <person name="Ruckert C."/>
        </authorList>
    </citation>
    <scope>NUCLEOTIDE SEQUENCE</scope>
    <source>
        <strain evidence="3">CGMCC 1.15152</strain>
    </source>
</reference>
<feature type="transmembrane region" description="Helical" evidence="2">
    <location>
        <begin position="123"/>
        <end position="149"/>
    </location>
</feature>
<evidence type="ECO:0000313" key="4">
    <source>
        <dbReference type="Proteomes" id="UP000633205"/>
    </source>
</evidence>
<comment type="caution">
    <text evidence="3">The sequence shown here is derived from an EMBL/GenBank/DDBJ whole genome shotgun (WGS) entry which is preliminary data.</text>
</comment>
<accession>A0A916YEK7</accession>
<feature type="transmembrane region" description="Helical" evidence="2">
    <location>
        <begin position="37"/>
        <end position="62"/>
    </location>
</feature>
<evidence type="ECO:0000256" key="2">
    <source>
        <dbReference type="SAM" id="Phobius"/>
    </source>
</evidence>
<dbReference type="EMBL" id="BMHO01000001">
    <property type="protein sequence ID" value="GGD41731.1"/>
    <property type="molecule type" value="Genomic_DNA"/>
</dbReference>
<name>A0A916YEK7_9MICO</name>
<evidence type="ECO:0000256" key="1">
    <source>
        <dbReference type="SAM" id="MobiDB-lite"/>
    </source>
</evidence>
<organism evidence="3 4">
    <name type="scientific">Microbacterium faecale</name>
    <dbReference type="NCBI Taxonomy" id="1804630"/>
    <lineage>
        <taxon>Bacteria</taxon>
        <taxon>Bacillati</taxon>
        <taxon>Actinomycetota</taxon>
        <taxon>Actinomycetes</taxon>
        <taxon>Micrococcales</taxon>
        <taxon>Microbacteriaceae</taxon>
        <taxon>Microbacterium</taxon>
    </lineage>
</organism>
<keyword evidence="2" id="KW-1133">Transmembrane helix</keyword>
<keyword evidence="2" id="KW-0472">Membrane</keyword>